<feature type="transmembrane region" description="Helical" evidence="2">
    <location>
        <begin position="356"/>
        <end position="382"/>
    </location>
</feature>
<sequence>MNICFSQDSIQTKKIYSLQDLEKGIDLKKDWKSKIGANSSWKETDFNDDEWKPQTAVFFNLNDSAYKGEIWFRQKIQVDSTLVNVPISLLVFSKANAGVYLNGLYLGSFGKVDEKTKEFKNQPVTFIFSKPGEHVFAVHYKDVLHNQKLSVFQPKGFKFSLVTVDNYSEKADLNNYLWLAITAIGFIFITLGVIHLMLFGFYRKFIANLFFGIFNFCSGLSILLGYAPMLHSGIDGIQFTELNNPTSITFSLIGSLAISTTVNFLFSKNKLRLIILSACVGIALFLMYVVSMDFSFVGSVFTTLLLFEAIIIVLIATINKKPGSKIIAFGLICSFGFAILLGMFVGILYATQTMNAILLSILIILGTFSFFSIPFAMSAFLASNFAAVSRKLNQQLKEVKQLSAQTLKQQQEHKGLLENKMSFLETEVKERTKEIEIQKQEIEKQQTELLSEKQKSEDLLLNILPKDIADELKESGESKVKQFSSVSILFSDFTNLDSVSQRLNSQELLDELNHCFQAFDHITTKHQIEKIKTISYSYMAVSGLPLVNDNHAKKMIEVALEMCDFITAYQEERKKADKPYFEIKIGINSGEVVAGIVGIKKFAYDIWGDAVNTAARMKARSENGKINVGHTTYELAKSYFNFSYRGELEIKGKGLAKMYFVETKTN</sequence>
<dbReference type="PANTHER" id="PTHR45655">
    <property type="entry name" value="GUANYLATE CYCLASE SOLUBLE SUBUNIT BETA-2"/>
    <property type="match status" value="1"/>
</dbReference>
<dbReference type="Gene3D" id="3.30.70.1230">
    <property type="entry name" value="Nucleotide cyclase"/>
    <property type="match status" value="1"/>
</dbReference>
<dbReference type="EMBL" id="FOVI01000011">
    <property type="protein sequence ID" value="SFN79674.1"/>
    <property type="molecule type" value="Genomic_DNA"/>
</dbReference>
<gene>
    <name evidence="4" type="ORF">SAMN05421741_11117</name>
</gene>
<dbReference type="SUPFAM" id="SSF49785">
    <property type="entry name" value="Galactose-binding domain-like"/>
    <property type="match status" value="1"/>
</dbReference>
<dbReference type="PANTHER" id="PTHR45655:SF13">
    <property type="entry name" value="SOLUBLE GUANYLATE CYCLASE GCY-32-RELATED"/>
    <property type="match status" value="1"/>
</dbReference>
<dbReference type="InterPro" id="IPR029787">
    <property type="entry name" value="Nucleotide_cyclase"/>
</dbReference>
<keyword evidence="2" id="KW-1133">Transmembrane helix</keyword>
<proteinExistence type="predicted"/>
<dbReference type="CDD" id="cd07302">
    <property type="entry name" value="CHD"/>
    <property type="match status" value="1"/>
</dbReference>
<dbReference type="GO" id="GO:0070482">
    <property type="term" value="P:response to oxygen levels"/>
    <property type="evidence" value="ECO:0007669"/>
    <property type="project" value="TreeGrafter"/>
</dbReference>
<feature type="transmembrane region" description="Helical" evidence="2">
    <location>
        <begin position="326"/>
        <end position="350"/>
    </location>
</feature>
<evidence type="ECO:0000256" key="2">
    <source>
        <dbReference type="SAM" id="Phobius"/>
    </source>
</evidence>
<dbReference type="Proteomes" id="UP000199036">
    <property type="component" value="Unassembled WGS sequence"/>
</dbReference>
<evidence type="ECO:0000259" key="3">
    <source>
        <dbReference type="PROSITE" id="PS50125"/>
    </source>
</evidence>
<keyword evidence="1" id="KW-0175">Coiled coil</keyword>
<dbReference type="SUPFAM" id="SSF55073">
    <property type="entry name" value="Nucleotide cyclase"/>
    <property type="match status" value="1"/>
</dbReference>
<reference evidence="5" key="1">
    <citation type="submission" date="2016-10" db="EMBL/GenBank/DDBJ databases">
        <authorList>
            <person name="Varghese N."/>
            <person name="Submissions S."/>
        </authorList>
    </citation>
    <scope>NUCLEOTIDE SEQUENCE [LARGE SCALE GENOMIC DNA]</scope>
    <source>
        <strain evidence="5">DS-12</strain>
    </source>
</reference>
<dbReference type="AlphaFoldDB" id="A0A1I5BYA9"/>
<name>A0A1I5BYA9_9FLAO</name>
<dbReference type="SMART" id="SM00044">
    <property type="entry name" value="CYCc"/>
    <property type="match status" value="1"/>
</dbReference>
<dbReference type="STRING" id="913024.SAMN05421741_11117"/>
<feature type="transmembrane region" description="Helical" evidence="2">
    <location>
        <begin position="296"/>
        <end position="319"/>
    </location>
</feature>
<feature type="transmembrane region" description="Helical" evidence="2">
    <location>
        <begin position="247"/>
        <end position="266"/>
    </location>
</feature>
<keyword evidence="5" id="KW-1185">Reference proteome</keyword>
<dbReference type="Gene3D" id="2.60.120.260">
    <property type="entry name" value="Galactose-binding domain-like"/>
    <property type="match status" value="1"/>
</dbReference>
<dbReference type="GO" id="GO:0019934">
    <property type="term" value="P:cGMP-mediated signaling"/>
    <property type="evidence" value="ECO:0007669"/>
    <property type="project" value="TreeGrafter"/>
</dbReference>
<dbReference type="InterPro" id="IPR008979">
    <property type="entry name" value="Galactose-bd-like_sf"/>
</dbReference>
<evidence type="ECO:0000256" key="1">
    <source>
        <dbReference type="SAM" id="Coils"/>
    </source>
</evidence>
<feature type="transmembrane region" description="Helical" evidence="2">
    <location>
        <begin position="273"/>
        <end position="290"/>
    </location>
</feature>
<dbReference type="RefSeq" id="WP_177205758.1">
    <property type="nucleotide sequence ID" value="NZ_FOVI01000011.1"/>
</dbReference>
<feature type="coiled-coil region" evidence="1">
    <location>
        <begin position="385"/>
        <end position="459"/>
    </location>
</feature>
<feature type="transmembrane region" description="Helical" evidence="2">
    <location>
        <begin position="176"/>
        <end position="198"/>
    </location>
</feature>
<keyword evidence="2" id="KW-0472">Membrane</keyword>
<evidence type="ECO:0000313" key="5">
    <source>
        <dbReference type="Proteomes" id="UP000199036"/>
    </source>
</evidence>
<protein>
    <submittedName>
        <fullName evidence="4">Adenylate cyclase, class 3</fullName>
    </submittedName>
</protein>
<dbReference type="InterPro" id="IPR001054">
    <property type="entry name" value="A/G_cyclase"/>
</dbReference>
<dbReference type="GO" id="GO:0004016">
    <property type="term" value="F:adenylate cyclase activity"/>
    <property type="evidence" value="ECO:0007669"/>
    <property type="project" value="UniProtKB-ARBA"/>
</dbReference>
<keyword evidence="2" id="KW-0812">Transmembrane</keyword>
<feature type="domain" description="Guanylate cyclase" evidence="3">
    <location>
        <begin position="487"/>
        <end position="618"/>
    </location>
</feature>
<evidence type="ECO:0000313" key="4">
    <source>
        <dbReference type="EMBL" id="SFN79674.1"/>
    </source>
</evidence>
<dbReference type="Pfam" id="PF00211">
    <property type="entry name" value="Guanylate_cyc"/>
    <property type="match status" value="1"/>
</dbReference>
<feature type="transmembrane region" description="Helical" evidence="2">
    <location>
        <begin position="205"/>
        <end position="227"/>
    </location>
</feature>
<organism evidence="4 5">
    <name type="scientific">Paenimyroides ummariense</name>
    <dbReference type="NCBI Taxonomy" id="913024"/>
    <lineage>
        <taxon>Bacteria</taxon>
        <taxon>Pseudomonadati</taxon>
        <taxon>Bacteroidota</taxon>
        <taxon>Flavobacteriia</taxon>
        <taxon>Flavobacteriales</taxon>
        <taxon>Flavobacteriaceae</taxon>
        <taxon>Paenimyroides</taxon>
    </lineage>
</organism>
<dbReference type="GO" id="GO:0004383">
    <property type="term" value="F:guanylate cyclase activity"/>
    <property type="evidence" value="ECO:0007669"/>
    <property type="project" value="TreeGrafter"/>
</dbReference>
<dbReference type="PROSITE" id="PS50125">
    <property type="entry name" value="GUANYLATE_CYCLASE_2"/>
    <property type="match status" value="1"/>
</dbReference>
<accession>A0A1I5BYA9</accession>
<dbReference type="GO" id="GO:0008074">
    <property type="term" value="C:guanylate cyclase complex, soluble"/>
    <property type="evidence" value="ECO:0007669"/>
    <property type="project" value="TreeGrafter"/>
</dbReference>